<reference evidence="1" key="1">
    <citation type="journal article" date="2020" name="mSystems">
        <title>Genome- and Community-Level Interaction Insights into Carbon Utilization and Element Cycling Functions of Hydrothermarchaeota in Hydrothermal Sediment.</title>
        <authorList>
            <person name="Zhou Z."/>
            <person name="Liu Y."/>
            <person name="Xu W."/>
            <person name="Pan J."/>
            <person name="Luo Z.H."/>
            <person name="Li M."/>
        </authorList>
    </citation>
    <scope>NUCLEOTIDE SEQUENCE [LARGE SCALE GENOMIC DNA]</scope>
    <source>
        <strain evidence="1">SpSt-477</strain>
    </source>
</reference>
<proteinExistence type="predicted"/>
<evidence type="ECO:0000313" key="1">
    <source>
        <dbReference type="EMBL" id="HGU33467.1"/>
    </source>
</evidence>
<protein>
    <submittedName>
        <fullName evidence="1">Uncharacterized protein</fullName>
    </submittedName>
</protein>
<dbReference type="EMBL" id="DSUH01000264">
    <property type="protein sequence ID" value="HGU33467.1"/>
    <property type="molecule type" value="Genomic_DNA"/>
</dbReference>
<comment type="caution">
    <text evidence="1">The sequence shown here is derived from an EMBL/GenBank/DDBJ whole genome shotgun (WGS) entry which is preliminary data.</text>
</comment>
<sequence>MLYWMTREQLSLSDRMRRSYYELLRDQLDQWMVELALIHSYRNFHDAGEPYPFVEKRELKPKARMPDIEHPLHQTFLVIFVEDTIPDTFKKYIRFFEENITKKTNLQALQLPSLSKPFDRTQKFLDSVNFPNFLSELLPIDYALLIQRDPTSKKKNRYQLSHFHVRIDYPITKAAEELALRLRYISKDLFERGEKYAEDLQKKFFEYYGMSSMAGGRRTAAIVAAQYLRKLSCISTIYVASSTSRCLMRIGERHTSKMALMHFGKAELERIALENHLDASVLQKHYLVDETGDGGICIVYISYSPSTAARAPDDGKLRKLRPELSWLTISCQQILPKPGVWHCPPLPINMVYS</sequence>
<gene>
    <name evidence="1" type="ORF">ENS29_11490</name>
</gene>
<name>A0A7C4RT49_9BACT</name>
<organism evidence="1">
    <name type="scientific">Desulfatirhabdium butyrativorans</name>
    <dbReference type="NCBI Taxonomy" id="340467"/>
    <lineage>
        <taxon>Bacteria</taxon>
        <taxon>Pseudomonadati</taxon>
        <taxon>Thermodesulfobacteriota</taxon>
        <taxon>Desulfobacteria</taxon>
        <taxon>Desulfobacterales</taxon>
        <taxon>Desulfatirhabdiaceae</taxon>
        <taxon>Desulfatirhabdium</taxon>
    </lineage>
</organism>
<accession>A0A7C4RT49</accession>
<dbReference type="AlphaFoldDB" id="A0A7C4RT49"/>